<protein>
    <submittedName>
        <fullName evidence="3">DUF4350 domain-containing protein</fullName>
    </submittedName>
</protein>
<keyword evidence="4" id="KW-1185">Reference proteome</keyword>
<organism evidence="3 4">
    <name type="scientific">Streptomyces fragilis</name>
    <dbReference type="NCBI Taxonomy" id="67301"/>
    <lineage>
        <taxon>Bacteria</taxon>
        <taxon>Bacillati</taxon>
        <taxon>Actinomycetota</taxon>
        <taxon>Actinomycetes</taxon>
        <taxon>Kitasatosporales</taxon>
        <taxon>Streptomycetaceae</taxon>
        <taxon>Streptomyces</taxon>
    </lineage>
</organism>
<evidence type="ECO:0000313" key="3">
    <source>
        <dbReference type="EMBL" id="MEU3553927.1"/>
    </source>
</evidence>
<dbReference type="Pfam" id="PF14258">
    <property type="entry name" value="DUF4350"/>
    <property type="match status" value="1"/>
</dbReference>
<evidence type="ECO:0000259" key="2">
    <source>
        <dbReference type="Pfam" id="PF14258"/>
    </source>
</evidence>
<sequence>MTTTAHLPAGGTSTSPTTRQLWTRGRGILLVLAVLVVAGIVMAAARSANNGPLDPRSPSAYGAKAVAEVLGDHGVDTRTVTTLDAATSALGPDTTLLVAVPDLLTKDQTRSLRDAVSETGSNLVLLAPDVSTGALAPGVASDTTPAFEDTAEPACALPAAERAGDAGTTGIRYRVTARDADSCYLSDGLPTLVRLPSDTATETGGDTVVVGSPAFLTNERLAEHGNASLALGLLGSRPDLVWYIPSLADVAEAGPAGEDQDGMAEVSSLLPAAWQWAVLQLLIAAAVAAFWRGRRFGPLVTEPLPVVVRASETTEGRARLYHAARARDRAAEALRGATRLRLAPLTGVPAARAHSADALLPAVATRIGDPARAAALQELLFGPPPGDDAALVSLADRLDALEREVSRP</sequence>
<accession>A0ABV2YDX5</accession>
<keyword evidence="1" id="KW-0812">Transmembrane</keyword>
<dbReference type="Proteomes" id="UP001550850">
    <property type="component" value="Unassembled WGS sequence"/>
</dbReference>
<comment type="caution">
    <text evidence="3">The sequence shown here is derived from an EMBL/GenBank/DDBJ whole genome shotgun (WGS) entry which is preliminary data.</text>
</comment>
<keyword evidence="1" id="KW-1133">Transmembrane helix</keyword>
<keyword evidence="1" id="KW-0472">Membrane</keyword>
<dbReference type="EMBL" id="JBEZUR010000006">
    <property type="protein sequence ID" value="MEU3553927.1"/>
    <property type="molecule type" value="Genomic_DNA"/>
</dbReference>
<name>A0ABV2YDX5_9ACTN</name>
<feature type="transmembrane region" description="Helical" evidence="1">
    <location>
        <begin position="27"/>
        <end position="45"/>
    </location>
</feature>
<dbReference type="InterPro" id="IPR025646">
    <property type="entry name" value="DUF4350"/>
</dbReference>
<evidence type="ECO:0000313" key="4">
    <source>
        <dbReference type="Proteomes" id="UP001550850"/>
    </source>
</evidence>
<dbReference type="RefSeq" id="WP_108955079.1">
    <property type="nucleotide sequence ID" value="NZ_BEVZ01000005.1"/>
</dbReference>
<reference evidence="3 4" key="1">
    <citation type="submission" date="2024-06" db="EMBL/GenBank/DDBJ databases">
        <title>The Natural Products Discovery Center: Release of the First 8490 Sequenced Strains for Exploring Actinobacteria Biosynthetic Diversity.</title>
        <authorList>
            <person name="Kalkreuter E."/>
            <person name="Kautsar S.A."/>
            <person name="Yang D."/>
            <person name="Bader C.D."/>
            <person name="Teijaro C.N."/>
            <person name="Fluegel L."/>
            <person name="Davis C.M."/>
            <person name="Simpson J.R."/>
            <person name="Lauterbach L."/>
            <person name="Steele A.D."/>
            <person name="Gui C."/>
            <person name="Meng S."/>
            <person name="Li G."/>
            <person name="Viehrig K."/>
            <person name="Ye F."/>
            <person name="Su P."/>
            <person name="Kiefer A.F."/>
            <person name="Nichols A."/>
            <person name="Cepeda A.J."/>
            <person name="Yan W."/>
            <person name="Fan B."/>
            <person name="Jiang Y."/>
            <person name="Adhikari A."/>
            <person name="Zheng C.-J."/>
            <person name="Schuster L."/>
            <person name="Cowan T.M."/>
            <person name="Smanski M.J."/>
            <person name="Chevrette M.G."/>
            <person name="De Carvalho L.P.S."/>
            <person name="Shen B."/>
        </authorList>
    </citation>
    <scope>NUCLEOTIDE SEQUENCE [LARGE SCALE GENOMIC DNA]</scope>
    <source>
        <strain evidence="3 4">NPDC038104</strain>
    </source>
</reference>
<feature type="domain" description="DUF4350" evidence="2">
    <location>
        <begin position="55"/>
        <end position="234"/>
    </location>
</feature>
<evidence type="ECO:0000256" key="1">
    <source>
        <dbReference type="SAM" id="Phobius"/>
    </source>
</evidence>
<proteinExistence type="predicted"/>
<gene>
    <name evidence="3" type="ORF">AB0E65_06840</name>
</gene>